<dbReference type="Gene3D" id="3.40.5.10">
    <property type="entry name" value="Ribosomal protein L9, N-terminal domain"/>
    <property type="match status" value="1"/>
</dbReference>
<gene>
    <name evidence="7" type="primary">rplI</name>
    <name evidence="10" type="ORF">SAMN05216283_104172</name>
</gene>
<comment type="similarity">
    <text evidence="1 7">Belongs to the bacterial ribosomal protein bL9 family.</text>
</comment>
<accession>A0A1I2HLW1</accession>
<dbReference type="InterPro" id="IPR036935">
    <property type="entry name" value="Ribosomal_bL9_N_sf"/>
</dbReference>
<dbReference type="InterPro" id="IPR020594">
    <property type="entry name" value="Ribosomal_bL9_bac/chp"/>
</dbReference>
<dbReference type="Pfam" id="PF01281">
    <property type="entry name" value="Ribosomal_L9_N"/>
    <property type="match status" value="1"/>
</dbReference>
<protein>
    <recommendedName>
        <fullName evidence="6 7">Large ribosomal subunit protein bL9</fullName>
    </recommendedName>
</protein>
<keyword evidence="2 7" id="KW-0699">rRNA-binding</keyword>
<feature type="domain" description="Large ribosomal subunit protein bL9 C-terminal" evidence="9">
    <location>
        <begin position="63"/>
        <end position="146"/>
    </location>
</feature>
<evidence type="ECO:0000259" key="9">
    <source>
        <dbReference type="Pfam" id="PF03948"/>
    </source>
</evidence>
<dbReference type="InterPro" id="IPR009027">
    <property type="entry name" value="Ribosomal_bL9/RNase_H1_N"/>
</dbReference>
<dbReference type="GO" id="GO:0003735">
    <property type="term" value="F:structural constituent of ribosome"/>
    <property type="evidence" value="ECO:0007669"/>
    <property type="project" value="InterPro"/>
</dbReference>
<comment type="function">
    <text evidence="7">Binds to the 23S rRNA.</text>
</comment>
<dbReference type="EMBL" id="FONW01000004">
    <property type="protein sequence ID" value="SFF31114.1"/>
    <property type="molecule type" value="Genomic_DNA"/>
</dbReference>
<evidence type="ECO:0000256" key="6">
    <source>
        <dbReference type="ARBA" id="ARBA00035292"/>
    </source>
</evidence>
<keyword evidence="11" id="KW-1185">Reference proteome</keyword>
<keyword evidence="3 7" id="KW-0694">RNA-binding</keyword>
<evidence type="ECO:0000256" key="1">
    <source>
        <dbReference type="ARBA" id="ARBA00010605"/>
    </source>
</evidence>
<dbReference type="STRING" id="655355.SAMN05216283_104172"/>
<feature type="domain" description="Ribosomal protein L9" evidence="8">
    <location>
        <begin position="1"/>
        <end position="46"/>
    </location>
</feature>
<sequence>MEIILLQDIQNLGSKDDLVTVKDGYGRNYLIPNKMAIVATESAKKVLAENTKQRAHKEAKLKEEALTLAEKLQGKQVVIATKTSATGKIFGSVNTIQLAEAINKKGFEIDRKQIKIAEDTIKEVGKYTAKIKLHKEVVVDFDFEVVTEE</sequence>
<evidence type="ECO:0000259" key="8">
    <source>
        <dbReference type="Pfam" id="PF01281"/>
    </source>
</evidence>
<evidence type="ECO:0000256" key="3">
    <source>
        <dbReference type="ARBA" id="ARBA00022884"/>
    </source>
</evidence>
<evidence type="ECO:0000256" key="5">
    <source>
        <dbReference type="ARBA" id="ARBA00023274"/>
    </source>
</evidence>
<dbReference type="SUPFAM" id="SSF55653">
    <property type="entry name" value="Ribosomal protein L9 C-domain"/>
    <property type="match status" value="1"/>
</dbReference>
<dbReference type="GO" id="GO:1990904">
    <property type="term" value="C:ribonucleoprotein complex"/>
    <property type="evidence" value="ECO:0007669"/>
    <property type="project" value="UniProtKB-KW"/>
</dbReference>
<evidence type="ECO:0000313" key="10">
    <source>
        <dbReference type="EMBL" id="SFF31114.1"/>
    </source>
</evidence>
<dbReference type="Pfam" id="PF03948">
    <property type="entry name" value="Ribosomal_L9_C"/>
    <property type="match status" value="1"/>
</dbReference>
<dbReference type="PANTHER" id="PTHR21368">
    <property type="entry name" value="50S RIBOSOMAL PROTEIN L9"/>
    <property type="match status" value="1"/>
</dbReference>
<name>A0A1I2HLW1_9BACT</name>
<dbReference type="AlphaFoldDB" id="A0A1I2HLW1"/>
<evidence type="ECO:0000256" key="2">
    <source>
        <dbReference type="ARBA" id="ARBA00022730"/>
    </source>
</evidence>
<proteinExistence type="inferred from homology"/>
<dbReference type="Gene3D" id="3.10.430.100">
    <property type="entry name" value="Ribosomal protein L9, C-terminal domain"/>
    <property type="match status" value="1"/>
</dbReference>
<keyword evidence="5 7" id="KW-0687">Ribonucleoprotein</keyword>
<dbReference type="InterPro" id="IPR000244">
    <property type="entry name" value="Ribosomal_bL9"/>
</dbReference>
<dbReference type="GO" id="GO:0005840">
    <property type="term" value="C:ribosome"/>
    <property type="evidence" value="ECO:0007669"/>
    <property type="project" value="UniProtKB-KW"/>
</dbReference>
<dbReference type="HAMAP" id="MF_00503">
    <property type="entry name" value="Ribosomal_bL9"/>
    <property type="match status" value="1"/>
</dbReference>
<dbReference type="NCBIfam" id="TIGR00158">
    <property type="entry name" value="L9"/>
    <property type="match status" value="1"/>
</dbReference>
<evidence type="ECO:0000256" key="4">
    <source>
        <dbReference type="ARBA" id="ARBA00022980"/>
    </source>
</evidence>
<reference evidence="10 11" key="1">
    <citation type="submission" date="2016-10" db="EMBL/GenBank/DDBJ databases">
        <authorList>
            <person name="de Groot N.N."/>
        </authorList>
    </citation>
    <scope>NUCLEOTIDE SEQUENCE [LARGE SCALE GENOMIC DNA]</scope>
    <source>
        <strain evidence="10 11">CGMCC 1.9156</strain>
    </source>
</reference>
<dbReference type="InterPro" id="IPR020070">
    <property type="entry name" value="Ribosomal_bL9_N"/>
</dbReference>
<evidence type="ECO:0000256" key="7">
    <source>
        <dbReference type="HAMAP-Rule" id="MF_00503"/>
    </source>
</evidence>
<organism evidence="10 11">
    <name type="scientific">Sunxiuqinia elliptica</name>
    <dbReference type="NCBI Taxonomy" id="655355"/>
    <lineage>
        <taxon>Bacteria</taxon>
        <taxon>Pseudomonadati</taxon>
        <taxon>Bacteroidota</taxon>
        <taxon>Bacteroidia</taxon>
        <taxon>Marinilabiliales</taxon>
        <taxon>Prolixibacteraceae</taxon>
        <taxon>Sunxiuqinia</taxon>
    </lineage>
</organism>
<keyword evidence="4 7" id="KW-0689">Ribosomal protein</keyword>
<dbReference type="Proteomes" id="UP000198964">
    <property type="component" value="Unassembled WGS sequence"/>
</dbReference>
<dbReference type="InterPro" id="IPR036791">
    <property type="entry name" value="Ribosomal_bL9_C_sf"/>
</dbReference>
<dbReference type="RefSeq" id="WP_093919852.1">
    <property type="nucleotide sequence ID" value="NZ_FONW01000004.1"/>
</dbReference>
<dbReference type="GO" id="GO:0006412">
    <property type="term" value="P:translation"/>
    <property type="evidence" value="ECO:0007669"/>
    <property type="project" value="UniProtKB-UniRule"/>
</dbReference>
<dbReference type="InterPro" id="IPR020069">
    <property type="entry name" value="Ribosomal_bL9_C"/>
</dbReference>
<dbReference type="SUPFAM" id="SSF55658">
    <property type="entry name" value="L9 N-domain-like"/>
    <property type="match status" value="1"/>
</dbReference>
<dbReference type="GO" id="GO:0019843">
    <property type="term" value="F:rRNA binding"/>
    <property type="evidence" value="ECO:0007669"/>
    <property type="project" value="UniProtKB-UniRule"/>
</dbReference>
<evidence type="ECO:0000313" key="11">
    <source>
        <dbReference type="Proteomes" id="UP000198964"/>
    </source>
</evidence>